<dbReference type="InterPro" id="IPR015424">
    <property type="entry name" value="PyrdxlP-dep_Trfase"/>
</dbReference>
<dbReference type="AlphaFoldDB" id="A0A3N1D6F4"/>
<proteinExistence type="predicted"/>
<name>A0A3N1D6F4_9ACTN</name>
<dbReference type="OrthoDB" id="9808002at2"/>
<dbReference type="PANTHER" id="PTHR43586:SF24">
    <property type="entry name" value="BLR4730 PROTEIN"/>
    <property type="match status" value="1"/>
</dbReference>
<organism evidence="2 3">
    <name type="scientific">Actinocorallia herbida</name>
    <dbReference type="NCBI Taxonomy" id="58109"/>
    <lineage>
        <taxon>Bacteria</taxon>
        <taxon>Bacillati</taxon>
        <taxon>Actinomycetota</taxon>
        <taxon>Actinomycetes</taxon>
        <taxon>Streptosporangiales</taxon>
        <taxon>Thermomonosporaceae</taxon>
        <taxon>Actinocorallia</taxon>
    </lineage>
</organism>
<reference evidence="2 3" key="1">
    <citation type="submission" date="2018-11" db="EMBL/GenBank/DDBJ databases">
        <title>Sequencing the genomes of 1000 actinobacteria strains.</title>
        <authorList>
            <person name="Klenk H.-P."/>
        </authorList>
    </citation>
    <scope>NUCLEOTIDE SEQUENCE [LARGE SCALE GENOMIC DNA]</scope>
    <source>
        <strain evidence="2 3">DSM 44254</strain>
    </source>
</reference>
<accession>A0A3N1D6F4</accession>
<comment type="caution">
    <text evidence="2">The sequence shown here is derived from an EMBL/GenBank/DDBJ whole genome shotgun (WGS) entry which is preliminary data.</text>
</comment>
<keyword evidence="2" id="KW-0456">Lyase</keyword>
<dbReference type="InterPro" id="IPR015421">
    <property type="entry name" value="PyrdxlP-dep_Trfase_major"/>
</dbReference>
<protein>
    <submittedName>
        <fullName evidence="2">Selenocysteine lyase/cysteine desulfurase</fullName>
    </submittedName>
</protein>
<dbReference type="Proteomes" id="UP000272400">
    <property type="component" value="Unassembled WGS sequence"/>
</dbReference>
<evidence type="ECO:0000313" key="2">
    <source>
        <dbReference type="EMBL" id="ROO89117.1"/>
    </source>
</evidence>
<evidence type="ECO:0000259" key="1">
    <source>
        <dbReference type="Pfam" id="PF00266"/>
    </source>
</evidence>
<dbReference type="InterPro" id="IPR015422">
    <property type="entry name" value="PyrdxlP-dep_Trfase_small"/>
</dbReference>
<dbReference type="RefSeq" id="WP_123668265.1">
    <property type="nucleotide sequence ID" value="NZ_RJKE01000001.1"/>
</dbReference>
<dbReference type="EMBL" id="RJKE01000001">
    <property type="protein sequence ID" value="ROO89117.1"/>
    <property type="molecule type" value="Genomic_DNA"/>
</dbReference>
<dbReference type="Pfam" id="PF00266">
    <property type="entry name" value="Aminotran_5"/>
    <property type="match status" value="1"/>
</dbReference>
<dbReference type="Gene3D" id="3.90.1150.10">
    <property type="entry name" value="Aspartate Aminotransferase, domain 1"/>
    <property type="match status" value="1"/>
</dbReference>
<dbReference type="SUPFAM" id="SSF53383">
    <property type="entry name" value="PLP-dependent transferases"/>
    <property type="match status" value="1"/>
</dbReference>
<dbReference type="InterPro" id="IPR000192">
    <property type="entry name" value="Aminotrans_V_dom"/>
</dbReference>
<sequence>MTASPGAVAGGIDDALSAAARSSTPGAAHARHLNAAGASLPSTAVLDAVIGHLRLEAKIGGYEAAEAARPNTESAYALVAALLGGRTEDVALTESATVSWQRAVDALRLGPGDRVVATASTYVSSALNLFELRRRHGVVIDVVGTDETGAVDLAGLRAALRAPAALVTAAHVPTSSGLVEPVAEIGAIAREAGVPFLLDATQSVGQLPLDVAALGCTLLVGTGRKFLRAPRGTGLLWVDPSLGLRPLAPDVRGAVWMEDDSYVLAPGARRFETWEHAHALRLGLVAALAELQAAGPDRVYAHIASLGSLARTGLAEVPGVRVVDPPAAGGGIVTFVREGEPPADTVRALRGHGLHVTSVPASHGRWDLSRRGLPAVVRASVHLYNTPDDITALTAALHP</sequence>
<dbReference type="GO" id="GO:0016829">
    <property type="term" value="F:lyase activity"/>
    <property type="evidence" value="ECO:0007669"/>
    <property type="project" value="UniProtKB-KW"/>
</dbReference>
<evidence type="ECO:0000313" key="3">
    <source>
        <dbReference type="Proteomes" id="UP000272400"/>
    </source>
</evidence>
<keyword evidence="3" id="KW-1185">Reference proteome</keyword>
<dbReference type="Gene3D" id="3.40.640.10">
    <property type="entry name" value="Type I PLP-dependent aspartate aminotransferase-like (Major domain)"/>
    <property type="match status" value="1"/>
</dbReference>
<gene>
    <name evidence="2" type="ORF">EDD29_6804</name>
</gene>
<feature type="domain" description="Aminotransferase class V" evidence="1">
    <location>
        <begin position="34"/>
        <end position="393"/>
    </location>
</feature>
<dbReference type="PANTHER" id="PTHR43586">
    <property type="entry name" value="CYSTEINE DESULFURASE"/>
    <property type="match status" value="1"/>
</dbReference>